<keyword evidence="20" id="KW-1185">Reference proteome</keyword>
<keyword evidence="8" id="KW-0408">Iron</keyword>
<reference evidence="19 20" key="1">
    <citation type="journal article" date="2008" name="J. Bacteriol.">
        <title>Insights into plant cell wall degradation from the genome sequence of the soil bacterium Cellvibrio japonicus.</title>
        <authorList>
            <person name="Deboy R.T."/>
            <person name="Mongodin E.F."/>
            <person name="Fouts D.E."/>
            <person name="Tailford L.E."/>
            <person name="Khouri H."/>
            <person name="Emerson J.B."/>
            <person name="Mohamoud Y."/>
            <person name="Watkins K."/>
            <person name="Henrissat B."/>
            <person name="Gilbert H.J."/>
            <person name="Nelson K.E."/>
        </authorList>
    </citation>
    <scope>NUCLEOTIDE SEQUENCE [LARGE SCALE GENOMIC DNA]</scope>
    <source>
        <strain evidence="19 20">Ueda107</strain>
    </source>
</reference>
<evidence type="ECO:0000256" key="17">
    <source>
        <dbReference type="SAM" id="SignalP"/>
    </source>
</evidence>
<keyword evidence="3 14" id="KW-0813">Transport</keyword>
<dbReference type="PROSITE" id="PS01156">
    <property type="entry name" value="TONB_DEPENDENT_REC_2"/>
    <property type="match status" value="1"/>
</dbReference>
<evidence type="ECO:0000256" key="16">
    <source>
        <dbReference type="RuleBase" id="RU003357"/>
    </source>
</evidence>
<evidence type="ECO:0000256" key="9">
    <source>
        <dbReference type="ARBA" id="ARBA00023065"/>
    </source>
</evidence>
<dbReference type="OrthoDB" id="8732650at2"/>
<keyword evidence="9" id="KW-0406">Ion transport</keyword>
<keyword evidence="6 14" id="KW-0812">Transmembrane</keyword>
<dbReference type="GO" id="GO:0038023">
    <property type="term" value="F:signaling receptor activity"/>
    <property type="evidence" value="ECO:0007669"/>
    <property type="project" value="InterPro"/>
</dbReference>
<dbReference type="eggNOG" id="COG4773">
    <property type="taxonomic scope" value="Bacteria"/>
</dbReference>
<evidence type="ECO:0000256" key="4">
    <source>
        <dbReference type="ARBA" id="ARBA00022452"/>
    </source>
</evidence>
<name>B3PJT5_CELJU</name>
<evidence type="ECO:0000256" key="10">
    <source>
        <dbReference type="ARBA" id="ARBA00023077"/>
    </source>
</evidence>
<evidence type="ECO:0000256" key="8">
    <source>
        <dbReference type="ARBA" id="ARBA00023004"/>
    </source>
</evidence>
<evidence type="ECO:0000256" key="3">
    <source>
        <dbReference type="ARBA" id="ARBA00022448"/>
    </source>
</evidence>
<evidence type="ECO:0000256" key="7">
    <source>
        <dbReference type="ARBA" id="ARBA00022729"/>
    </source>
</evidence>
<feature type="chain" id="PRO_5002796745" evidence="17">
    <location>
        <begin position="38"/>
        <end position="811"/>
    </location>
</feature>
<keyword evidence="5" id="KW-0410">Iron transport</keyword>
<comment type="subcellular location">
    <subcellularLocation>
        <location evidence="1 14">Cell outer membrane</location>
        <topology evidence="1 14">Multi-pass membrane protein</topology>
    </subcellularLocation>
</comment>
<dbReference type="Proteomes" id="UP000001036">
    <property type="component" value="Chromosome"/>
</dbReference>
<dbReference type="Gene3D" id="3.55.50.30">
    <property type="match status" value="1"/>
</dbReference>
<dbReference type="InterPro" id="IPR010105">
    <property type="entry name" value="TonB_sidphr_rcpt"/>
</dbReference>
<keyword evidence="7 17" id="KW-0732">Signal</keyword>
<keyword evidence="12 19" id="KW-0675">Receptor</keyword>
<evidence type="ECO:0000256" key="13">
    <source>
        <dbReference type="ARBA" id="ARBA00023237"/>
    </source>
</evidence>
<evidence type="ECO:0000256" key="11">
    <source>
        <dbReference type="ARBA" id="ARBA00023136"/>
    </source>
</evidence>
<organism evidence="19 20">
    <name type="scientific">Cellvibrio japonicus (strain Ueda107)</name>
    <name type="common">Pseudomonas fluorescens subsp. cellulosa</name>
    <dbReference type="NCBI Taxonomy" id="498211"/>
    <lineage>
        <taxon>Bacteria</taxon>
        <taxon>Pseudomonadati</taxon>
        <taxon>Pseudomonadota</taxon>
        <taxon>Gammaproteobacteria</taxon>
        <taxon>Cellvibrionales</taxon>
        <taxon>Cellvibrionaceae</taxon>
        <taxon>Cellvibrio</taxon>
    </lineage>
</organism>
<dbReference type="RefSeq" id="WP_012487895.1">
    <property type="nucleotide sequence ID" value="NC_010995.1"/>
</dbReference>
<dbReference type="NCBIfam" id="TIGR01783">
    <property type="entry name" value="TonB-siderophor"/>
    <property type="match status" value="1"/>
</dbReference>
<comment type="similarity">
    <text evidence="2 14 16">Belongs to the TonB-dependent receptor family.</text>
</comment>
<dbReference type="Pfam" id="PF07715">
    <property type="entry name" value="Plug"/>
    <property type="match status" value="1"/>
</dbReference>
<dbReference type="STRING" id="498211.CJA_2295"/>
<dbReference type="SUPFAM" id="SSF56935">
    <property type="entry name" value="Porins"/>
    <property type="match status" value="1"/>
</dbReference>
<dbReference type="GO" id="GO:0015344">
    <property type="term" value="F:siderophore uptake transmembrane transporter activity"/>
    <property type="evidence" value="ECO:0007669"/>
    <property type="project" value="TreeGrafter"/>
</dbReference>
<evidence type="ECO:0000256" key="5">
    <source>
        <dbReference type="ARBA" id="ARBA00022496"/>
    </source>
</evidence>
<dbReference type="HOGENOM" id="CLU_008287_22_1_6"/>
<dbReference type="PANTHER" id="PTHR32552">
    <property type="entry name" value="FERRICHROME IRON RECEPTOR-RELATED"/>
    <property type="match status" value="1"/>
</dbReference>
<dbReference type="AlphaFoldDB" id="B3PJT5"/>
<dbReference type="InterPro" id="IPR011662">
    <property type="entry name" value="Secretin/TonB_short_N"/>
</dbReference>
<evidence type="ECO:0000313" key="19">
    <source>
        <dbReference type="EMBL" id="ACE85799.1"/>
    </source>
</evidence>
<dbReference type="InterPro" id="IPR000531">
    <property type="entry name" value="Beta-barrel_TonB"/>
</dbReference>
<proteinExistence type="inferred from homology"/>
<dbReference type="GO" id="GO:0009279">
    <property type="term" value="C:cell outer membrane"/>
    <property type="evidence" value="ECO:0007669"/>
    <property type="project" value="UniProtKB-SubCell"/>
</dbReference>
<dbReference type="PROSITE" id="PS52016">
    <property type="entry name" value="TONB_DEPENDENT_REC_3"/>
    <property type="match status" value="1"/>
</dbReference>
<dbReference type="InterPro" id="IPR037066">
    <property type="entry name" value="Plug_dom_sf"/>
</dbReference>
<gene>
    <name evidence="19" type="ordered locus">CJA_2295</name>
</gene>
<keyword evidence="13 14" id="KW-0998">Cell outer membrane</keyword>
<evidence type="ECO:0000256" key="15">
    <source>
        <dbReference type="PROSITE-ProRule" id="PRU10144"/>
    </source>
</evidence>
<dbReference type="InterPro" id="IPR010917">
    <property type="entry name" value="TonB_rcpt_CS"/>
</dbReference>
<dbReference type="Gene3D" id="2.40.170.20">
    <property type="entry name" value="TonB-dependent receptor, beta-barrel domain"/>
    <property type="match status" value="1"/>
</dbReference>
<feature type="domain" description="Secretin/TonB short N-terminal" evidence="18">
    <location>
        <begin position="71"/>
        <end position="122"/>
    </location>
</feature>
<evidence type="ECO:0000256" key="2">
    <source>
        <dbReference type="ARBA" id="ARBA00009810"/>
    </source>
</evidence>
<keyword evidence="11 14" id="KW-0472">Membrane</keyword>
<sequence>MPDQRPRYFNHLLCRALLPQAVFLACLGGAVSAPAFAQTPAAAQVETLITFNIPAGTLDQVLNGFAASAGVMLAIDGTLSAGKTSQGLSGTYTRKAALEKILAGTELDYHLSEDQVITLVKRKSVGQLKTVKVSAGAIHTGTSAEGYRATNTQGIGPLAARSLQDTPFSISVVSEELIENTASGSFDQLFKMTPVVQNNAPFTVFGYPTLAVRGFAQSTGVVDGVKLSSYTYGLSTEELERVEVINGLTGFMYGAGNVGGTVNYVLKRPTYDRLTNLTIGSYGNQQGYVHADLSDRMNEDGTFAYRVNALYSDGDTAKEGQSIERKLLSGALDWNLTKDFLLQFEAAHTTLHVDKPDTRFYSAGISYWPDAFDVSETYTPDWNYNDTRTDRASIKASFAINDSLSFRSAYLYKEDERHHIIIYPIYSETGWTLYNPGKAAPYTVVSEGAYAYMDSLFNTGPVQHNLTFGISGDTSTQNTHVTSYVYDSSFVVPTNLTLEQFMDLEMPAGLRSTDYGPRYKSNDTQNTNIMLGDSITFNEQWSSIVGLNYTTIKTKNFSAAGLTTSAYDNSALTPTASVIYKPIQNLSLYVSAIEGLEPGSVVPDDPAIYNNPGEILDPFISTQYELGAKYSINEHILLSSAVFNIAKANSFDERTADGKITRNQDGEQVHRGIELTLTGKVTDNLTIIAGGTLMDLSVEKSTNANLEGKKPIGAASTMAKLYSEYSVAQIPGLTLTGGMYYTGKKYKDSMNTQEIDAYTLFDVGARYQTQLSRFPTSFTLNITNLTNEDYWSSYWQLGIPRNIAFSMRTEF</sequence>
<keyword evidence="4 14" id="KW-1134">Transmembrane beta strand</keyword>
<protein>
    <submittedName>
        <fullName evidence="19">TonB-dependent receptor protein</fullName>
    </submittedName>
</protein>
<dbReference type="EMBL" id="CP000934">
    <property type="protein sequence ID" value="ACE85799.1"/>
    <property type="molecule type" value="Genomic_DNA"/>
</dbReference>
<evidence type="ECO:0000259" key="18">
    <source>
        <dbReference type="SMART" id="SM00965"/>
    </source>
</evidence>
<evidence type="ECO:0000256" key="14">
    <source>
        <dbReference type="PROSITE-ProRule" id="PRU01360"/>
    </source>
</evidence>
<dbReference type="PANTHER" id="PTHR32552:SF82">
    <property type="entry name" value="FCUA PROTEIN"/>
    <property type="match status" value="1"/>
</dbReference>
<dbReference type="PROSITE" id="PS51257">
    <property type="entry name" value="PROKAR_LIPOPROTEIN"/>
    <property type="match status" value="1"/>
</dbReference>
<dbReference type="InterPro" id="IPR039426">
    <property type="entry name" value="TonB-dep_rcpt-like"/>
</dbReference>
<feature type="signal peptide" evidence="17">
    <location>
        <begin position="1"/>
        <end position="37"/>
    </location>
</feature>
<feature type="short sequence motif" description="TonB C-terminal box" evidence="15">
    <location>
        <begin position="794"/>
        <end position="811"/>
    </location>
</feature>
<evidence type="ECO:0000256" key="12">
    <source>
        <dbReference type="ARBA" id="ARBA00023170"/>
    </source>
</evidence>
<dbReference type="Gene3D" id="2.170.130.10">
    <property type="entry name" value="TonB-dependent receptor, plug domain"/>
    <property type="match status" value="1"/>
</dbReference>
<evidence type="ECO:0000256" key="1">
    <source>
        <dbReference type="ARBA" id="ARBA00004571"/>
    </source>
</evidence>
<accession>B3PJT5</accession>
<dbReference type="GO" id="GO:0015891">
    <property type="term" value="P:siderophore transport"/>
    <property type="evidence" value="ECO:0007669"/>
    <property type="project" value="InterPro"/>
</dbReference>
<dbReference type="KEGG" id="cja:CJA_2295"/>
<dbReference type="Pfam" id="PF00593">
    <property type="entry name" value="TonB_dep_Rec_b-barrel"/>
    <property type="match status" value="1"/>
</dbReference>
<evidence type="ECO:0000256" key="6">
    <source>
        <dbReference type="ARBA" id="ARBA00022692"/>
    </source>
</evidence>
<evidence type="ECO:0000313" key="20">
    <source>
        <dbReference type="Proteomes" id="UP000001036"/>
    </source>
</evidence>
<dbReference type="InterPro" id="IPR012910">
    <property type="entry name" value="Plug_dom"/>
</dbReference>
<dbReference type="CDD" id="cd01347">
    <property type="entry name" value="ligand_gated_channel"/>
    <property type="match status" value="1"/>
</dbReference>
<dbReference type="InterPro" id="IPR036942">
    <property type="entry name" value="Beta-barrel_TonB_sf"/>
</dbReference>
<keyword evidence="10 16" id="KW-0798">TonB box</keyword>
<dbReference type="SMART" id="SM00965">
    <property type="entry name" value="STN"/>
    <property type="match status" value="1"/>
</dbReference>